<dbReference type="InterPro" id="IPR029058">
    <property type="entry name" value="AB_hydrolase_fold"/>
</dbReference>
<evidence type="ECO:0000313" key="3">
    <source>
        <dbReference type="Proteomes" id="UP000273022"/>
    </source>
</evidence>
<dbReference type="AlphaFoldDB" id="A0A3A6TJQ2"/>
<proteinExistence type="predicted"/>
<feature type="domain" description="Fungal lipase-type" evidence="1">
    <location>
        <begin position="79"/>
        <end position="206"/>
    </location>
</feature>
<organism evidence="2 3">
    <name type="scientific">Parashewanella spongiae</name>
    <dbReference type="NCBI Taxonomy" id="342950"/>
    <lineage>
        <taxon>Bacteria</taxon>
        <taxon>Pseudomonadati</taxon>
        <taxon>Pseudomonadota</taxon>
        <taxon>Gammaproteobacteria</taxon>
        <taxon>Alteromonadales</taxon>
        <taxon>Shewanellaceae</taxon>
        <taxon>Parashewanella</taxon>
    </lineage>
</organism>
<dbReference type="OrthoDB" id="5522031at2"/>
<gene>
    <name evidence="2" type="ORF">D5R81_18770</name>
</gene>
<dbReference type="PANTHER" id="PTHR45856:SF24">
    <property type="entry name" value="FUNGAL LIPASE-LIKE DOMAIN-CONTAINING PROTEIN"/>
    <property type="match status" value="1"/>
</dbReference>
<dbReference type="RefSeq" id="WP_121855116.1">
    <property type="nucleotide sequence ID" value="NZ_CP037952.1"/>
</dbReference>
<dbReference type="GO" id="GO:0006629">
    <property type="term" value="P:lipid metabolic process"/>
    <property type="evidence" value="ECO:0007669"/>
    <property type="project" value="InterPro"/>
</dbReference>
<dbReference type="InterPro" id="IPR051218">
    <property type="entry name" value="Sec_MonoDiacylglyc_Lipase"/>
</dbReference>
<dbReference type="EMBL" id="QYYH01000195">
    <property type="protein sequence ID" value="RJY05095.1"/>
    <property type="molecule type" value="Genomic_DNA"/>
</dbReference>
<sequence length="273" mass="31455">MTSLAISPLKTSLDAGNAYWMALLAQAVYTSKSDDNPIPDEVEILVQLQAHDPNFEAVYGFNKNNAQAILVVHEYYLCMSFRGSDEKTDWLSNLNIFHKKVLFGEFHKGFWNTFNDIWKPLEQKYLQLKKSKPRPLFLTGHSLGGAMATIAAAKFIHTDSPFTSVYTFGQPRAMTRNTSRIFNDECKTRFFRFHNNNDIVTRIPTRSMGYSHVGTYLYISQEQEIHQELGFWMRFLDALDGILSAIKESGIDAFEDHKMNSYFEAISIWNFKE</sequence>
<protein>
    <submittedName>
        <fullName evidence="2">Lipase family protein</fullName>
    </submittedName>
</protein>
<dbReference type="Proteomes" id="UP000273022">
    <property type="component" value="Unassembled WGS sequence"/>
</dbReference>
<dbReference type="Gene3D" id="3.40.50.1820">
    <property type="entry name" value="alpha/beta hydrolase"/>
    <property type="match status" value="1"/>
</dbReference>
<dbReference type="CDD" id="cd00519">
    <property type="entry name" value="Lipase_3"/>
    <property type="match status" value="1"/>
</dbReference>
<dbReference type="SUPFAM" id="SSF53474">
    <property type="entry name" value="alpha/beta-Hydrolases"/>
    <property type="match status" value="1"/>
</dbReference>
<comment type="caution">
    <text evidence="2">The sequence shown here is derived from an EMBL/GenBank/DDBJ whole genome shotgun (WGS) entry which is preliminary data.</text>
</comment>
<keyword evidence="3" id="KW-1185">Reference proteome</keyword>
<dbReference type="InterPro" id="IPR002921">
    <property type="entry name" value="Fungal_lipase-type"/>
</dbReference>
<dbReference type="Pfam" id="PF01764">
    <property type="entry name" value="Lipase_3"/>
    <property type="match status" value="1"/>
</dbReference>
<name>A0A3A6TJQ2_9GAMM</name>
<evidence type="ECO:0000259" key="1">
    <source>
        <dbReference type="Pfam" id="PF01764"/>
    </source>
</evidence>
<dbReference type="PANTHER" id="PTHR45856">
    <property type="entry name" value="ALPHA/BETA-HYDROLASES SUPERFAMILY PROTEIN"/>
    <property type="match status" value="1"/>
</dbReference>
<evidence type="ECO:0000313" key="2">
    <source>
        <dbReference type="EMBL" id="RJY05095.1"/>
    </source>
</evidence>
<accession>A0A3A6TJQ2</accession>
<reference evidence="2 3" key="1">
    <citation type="submission" date="2018-09" db="EMBL/GenBank/DDBJ databases">
        <title>Phylogeny of the Shewanellaceae, and recommendation for two new genera, Pseudoshewanella and Parashewanella.</title>
        <authorList>
            <person name="Wang G."/>
        </authorList>
    </citation>
    <scope>NUCLEOTIDE SEQUENCE [LARGE SCALE GENOMIC DNA]</scope>
    <source>
        <strain evidence="2 3">KCTC 22492</strain>
    </source>
</reference>